<evidence type="ECO:0000313" key="4">
    <source>
        <dbReference type="Proteomes" id="UP000003505"/>
    </source>
</evidence>
<accession>C9LWR8</accession>
<reference evidence="2 5" key="2">
    <citation type="submission" date="2011-04" db="EMBL/GenBank/DDBJ databases">
        <title>The complete genome of Selenomonas sputigena DSM 20758.</title>
        <authorList>
            <consortium name="US DOE Joint Genome Institute (JGI-PGF)"/>
            <person name="Lucas S."/>
            <person name="Copeland A."/>
            <person name="Lapidus A."/>
            <person name="Bruce D."/>
            <person name="Goodwin L."/>
            <person name="Pitluck S."/>
            <person name="Peters L."/>
            <person name="Kyrpides N."/>
            <person name="Mavromatis K."/>
            <person name="Ivanova N."/>
            <person name="Ovchinnikova G."/>
            <person name="Teshima H."/>
            <person name="Detter J.C."/>
            <person name="Tapia R."/>
            <person name="Han C."/>
            <person name="Land M."/>
            <person name="Hauser L."/>
            <person name="Markowitz V."/>
            <person name="Cheng J.-F."/>
            <person name="Hugenholtz P."/>
            <person name="Woyke T."/>
            <person name="Wu D."/>
            <person name="Gronow S."/>
            <person name="Wellnitz S."/>
            <person name="Schneider S."/>
            <person name="Klenk H.-P."/>
            <person name="Eisen J.A."/>
        </authorList>
    </citation>
    <scope>NUCLEOTIDE SEQUENCE [LARGE SCALE GENOMIC DNA]</scope>
    <source>
        <strain evidence="2">ATCC 35185</strain>
        <strain evidence="5">ATCC 35185 / DSM 20758 / VPI D19B-28</strain>
    </source>
</reference>
<dbReference type="HOGENOM" id="CLU_151789_0_0_9"/>
<dbReference type="eggNOG" id="ENOG5033HR3">
    <property type="taxonomic scope" value="Bacteria"/>
</dbReference>
<name>C9LWR8_SELS3</name>
<evidence type="ECO:0000256" key="1">
    <source>
        <dbReference type="SAM" id="Phobius"/>
    </source>
</evidence>
<dbReference type="EMBL" id="CP002637">
    <property type="protein sequence ID" value="AEC01069.1"/>
    <property type="molecule type" value="Genomic_DNA"/>
</dbReference>
<evidence type="ECO:0000313" key="2">
    <source>
        <dbReference type="EMBL" id="AEC01069.1"/>
    </source>
</evidence>
<dbReference type="KEGG" id="ssg:Selsp_2122"/>
<keyword evidence="1" id="KW-0472">Membrane</keyword>
<dbReference type="Proteomes" id="UP000011124">
    <property type="component" value="Chromosome"/>
</dbReference>
<dbReference type="AlphaFoldDB" id="C9LWR8"/>
<keyword evidence="1" id="KW-0812">Transmembrane</keyword>
<evidence type="ECO:0000313" key="3">
    <source>
        <dbReference type="EMBL" id="EEX76594.1"/>
    </source>
</evidence>
<organism evidence="3 4">
    <name type="scientific">Selenomonas sputigena (strain ATCC 35185 / DSM 20758 / CCUG 44933 / VPI D19B-28)</name>
    <dbReference type="NCBI Taxonomy" id="546271"/>
    <lineage>
        <taxon>Bacteria</taxon>
        <taxon>Bacillati</taxon>
        <taxon>Bacillota</taxon>
        <taxon>Negativicutes</taxon>
        <taxon>Selenomonadales</taxon>
        <taxon>Selenomonadaceae</taxon>
        <taxon>Selenomonas</taxon>
    </lineage>
</organism>
<proteinExistence type="predicted"/>
<keyword evidence="5" id="KW-1185">Reference proteome</keyword>
<feature type="transmembrane region" description="Helical" evidence="1">
    <location>
        <begin position="42"/>
        <end position="60"/>
    </location>
</feature>
<gene>
    <name evidence="2" type="ordered locus">Selsp_2122</name>
    <name evidence="3" type="ORF">SELSPUOL_01923</name>
</gene>
<dbReference type="Proteomes" id="UP000003505">
    <property type="component" value="Unassembled WGS sequence"/>
</dbReference>
<sequence>MARKVVNNAAGLAEAVKDGVDEIVIEGKYGDIVIKVKATGSVAWGVAIAAIGIAVGALLATPGTAGTSAIMAAPSFGLAAATLGGGGVAVGAISIAVAAGGVGVLTRLRDYEVQKLADGKVLLKKR</sequence>
<feature type="transmembrane region" description="Helical" evidence="1">
    <location>
        <begin position="80"/>
        <end position="105"/>
    </location>
</feature>
<evidence type="ECO:0000313" key="5">
    <source>
        <dbReference type="Proteomes" id="UP000011124"/>
    </source>
</evidence>
<dbReference type="STRING" id="546271.Selsp_2122"/>
<protein>
    <submittedName>
        <fullName evidence="3">Uncharacterized protein</fullName>
    </submittedName>
</protein>
<dbReference type="RefSeq" id="WP_006193225.1">
    <property type="nucleotide sequence ID" value="NC_015437.1"/>
</dbReference>
<dbReference type="EMBL" id="ACKP02000046">
    <property type="protein sequence ID" value="EEX76594.1"/>
    <property type="molecule type" value="Genomic_DNA"/>
</dbReference>
<keyword evidence="1" id="KW-1133">Transmembrane helix</keyword>
<reference evidence="3 4" key="1">
    <citation type="submission" date="2009-09" db="EMBL/GenBank/DDBJ databases">
        <authorList>
            <person name="Weinstock G."/>
            <person name="Sodergren E."/>
            <person name="Clifton S."/>
            <person name="Fulton L."/>
            <person name="Fulton B."/>
            <person name="Courtney L."/>
            <person name="Fronick C."/>
            <person name="Harrison M."/>
            <person name="Strong C."/>
            <person name="Farmer C."/>
            <person name="Delahaunty K."/>
            <person name="Markovic C."/>
            <person name="Hall O."/>
            <person name="Minx P."/>
            <person name="Tomlinson C."/>
            <person name="Mitreva M."/>
            <person name="Nelson J."/>
            <person name="Hou S."/>
            <person name="Wollam A."/>
            <person name="Pepin K.H."/>
            <person name="Johnson M."/>
            <person name="Bhonagiri V."/>
            <person name="Nash W.E."/>
            <person name="Warren W."/>
            <person name="Chinwalla A."/>
            <person name="Mardis E.R."/>
            <person name="Wilson R.K."/>
        </authorList>
    </citation>
    <scope>NUCLEOTIDE SEQUENCE [LARGE SCALE GENOMIC DNA]</scope>
    <source>
        <strain evidence="3">ATCC 35185</strain>
        <strain evidence="4">ATCC 35185 / DSM 20758 / VPI D19B-28</strain>
    </source>
</reference>